<evidence type="ECO:0000313" key="2">
    <source>
        <dbReference type="Proteomes" id="UP000269883"/>
    </source>
</evidence>
<evidence type="ECO:0000313" key="1">
    <source>
        <dbReference type="EMBL" id="BBD09387.1"/>
    </source>
</evidence>
<sequence length="144" mass="17001">MFPYEQFRSRLRVPSRTVWTYWELGQDFGDNPMDERRELFRKILHFLKWPTGSVTFWPHSFEHDKALIAQPGQFWKGVREAQASGVVVFGQQAFKTLFPRESFHYSSFDHNGRKITVLPGPVEMLAGDMDAKRLVWNTLKAYQF</sequence>
<reference evidence="1 2" key="1">
    <citation type="journal article" date="2018" name="Sci. Adv.">
        <title>Multi-heme cytochromes provide a pathway for survival in energy-limited environments.</title>
        <authorList>
            <person name="Deng X."/>
            <person name="Dohmae N."/>
            <person name="Nealson K.H."/>
            <person name="Hashimoto K."/>
            <person name="Okamoto A."/>
        </authorList>
    </citation>
    <scope>NUCLEOTIDE SEQUENCE [LARGE SCALE GENOMIC DNA]</scope>
    <source>
        <strain evidence="1 2">IS5</strain>
    </source>
</reference>
<dbReference type="KEGG" id="dfl:DFE_2661"/>
<proteinExistence type="predicted"/>
<dbReference type="AlphaFoldDB" id="A0A2Z6B1I3"/>
<protein>
    <submittedName>
        <fullName evidence="1">Uncharacterized protein</fullName>
    </submittedName>
</protein>
<gene>
    <name evidence="1" type="ORF">DFE_2661</name>
</gene>
<dbReference type="Proteomes" id="UP000269883">
    <property type="component" value="Chromosome"/>
</dbReference>
<dbReference type="EMBL" id="AP017378">
    <property type="protein sequence ID" value="BBD09387.1"/>
    <property type="molecule type" value="Genomic_DNA"/>
</dbReference>
<name>A0A2Z6B1I3_9BACT</name>
<keyword evidence="2" id="KW-1185">Reference proteome</keyword>
<organism evidence="1 2">
    <name type="scientific">Desulfovibrio ferrophilus</name>
    <dbReference type="NCBI Taxonomy" id="241368"/>
    <lineage>
        <taxon>Bacteria</taxon>
        <taxon>Pseudomonadati</taxon>
        <taxon>Thermodesulfobacteriota</taxon>
        <taxon>Desulfovibrionia</taxon>
        <taxon>Desulfovibrionales</taxon>
        <taxon>Desulfovibrionaceae</taxon>
        <taxon>Desulfovibrio</taxon>
    </lineage>
</organism>
<accession>A0A2Z6B1I3</accession>